<name>A7AS28_BABBO</name>
<dbReference type="Proteomes" id="UP000002173">
    <property type="component" value="Unassembled WGS sequence"/>
</dbReference>
<comment type="caution">
    <text evidence="1">The sequence shown here is derived from an EMBL/GenBank/DDBJ whole genome shotgun (WGS) entry which is preliminary data.</text>
</comment>
<gene>
    <name evidence="1" type="ORF">BBOV_IV009930</name>
</gene>
<proteinExistence type="predicted"/>
<reference evidence="2" key="2">
    <citation type="journal article" date="2020" name="Data Brief">
        <title>Transcriptome dataset of Babesia bovis life stages within vertebrate and invertebrate hosts.</title>
        <authorList>
            <person name="Ueti M.W."/>
            <person name="Johnson W.C."/>
            <person name="Kappmeyer L.S."/>
            <person name="Herndon D.R."/>
            <person name="Mousel M.R."/>
            <person name="Reif K.E."/>
            <person name="Taus N.S."/>
            <person name="Ifeonu O.O."/>
            <person name="Silva J.C."/>
            <person name="Suarez C.E."/>
            <person name="Brayton K.A."/>
        </authorList>
    </citation>
    <scope>NUCLEOTIDE SEQUENCE [LARGE SCALE GENOMIC DNA]</scope>
</reference>
<dbReference type="OMA" id="IMDKYYI"/>
<dbReference type="AlphaFoldDB" id="A7AS28"/>
<dbReference type="InParanoid" id="A7AS28"/>
<evidence type="ECO:0000313" key="1">
    <source>
        <dbReference type="EMBL" id="EDO07347.1"/>
    </source>
</evidence>
<dbReference type="KEGG" id="bbo:BBOV_IV009930"/>
<protein>
    <submittedName>
        <fullName evidence="1">Uncharacterized protein</fullName>
    </submittedName>
</protein>
<sequence>MSALDVIDIFSLQTSEELRDKLISKYCFSVKIHDRKLSHGALELQHSHVDGSTSRLSDVVASLEHDGLFKVENPVSQIPSDNIQTSDADEADDISIADMIDRLDQLSATLWETCDNIQGKSRRKLRNLCTTLSAVNSVSMPLNIDDIASRLKDIDLVADSVCRKKEQFNYLMLLDYLQSILQLNLDAVTLLHNWDDTFRNIKSLFQSYHDYREAGGTGVKLLTSTDIEVRFTLEKACELRRILLQLSHARGLSVGNNKDFIKIASTLDTVFNNYTEFLEDISTDVVMHYYNTADSLPEDVKDPFHQLCDLSVDMCSTDDNNVILRTLVRCVSNILHNKFSLLLDEYSMSLKLDSGSSILEEDVLSLENAIALTTANYVDAIGKYIMEKNDLLKHHLAMLHSRKMLNSDITLKNIYMQLLKKAFNNFEVYNGLLKPLPSYIFLNIATTALTSLECSLEDMMAMLSDIVTVDEIQSQMMVPHKLLLRYILVLDESSKNQCWKASVSVDDTVDSYLTGLDSYIAYMGSIRTNERGIISVNNDINVAGPFQWVYNRLLLWHLREAYATLMSSMSESVNSYCMSQSLTKISRDLSIAMESQYSRILSRVVSSRTPLEKAVNHSVLPSCQYTDSTTLLSTNIKAVLTSDTSGIYNDLPDHIQQCLKEPLDGQTFTAFFYDTGDVANMIEKHIVRLISRKASLLISPYYETFATEVDGEVSSVILMICEYFTSLLPLFNRTEILSYNILGKSFTSFFDEELSRLSDLRPSDISALRRYKADLSQLLLISRCCKSEVAESIEEMIAACGDRS</sequence>
<evidence type="ECO:0000313" key="2">
    <source>
        <dbReference type="Proteomes" id="UP000002173"/>
    </source>
</evidence>
<organism evidence="1 2">
    <name type="scientific">Babesia bovis</name>
    <dbReference type="NCBI Taxonomy" id="5865"/>
    <lineage>
        <taxon>Eukaryota</taxon>
        <taxon>Sar</taxon>
        <taxon>Alveolata</taxon>
        <taxon>Apicomplexa</taxon>
        <taxon>Aconoidasida</taxon>
        <taxon>Piroplasmida</taxon>
        <taxon>Babesiidae</taxon>
        <taxon>Babesia</taxon>
    </lineage>
</organism>
<accession>A7AS28</accession>
<keyword evidence="2" id="KW-1185">Reference proteome</keyword>
<reference evidence="2" key="3">
    <citation type="journal article" date="2021" name="Int. J. Parasitol.">
        <title>Comparative analysis of gene expression between Babesia bovis blood stages and kinetes allowed by improved genome annotation.</title>
        <authorList>
            <person name="Ueti M.W."/>
            <person name="Johnson W.C."/>
            <person name="Kappmeyer L.S."/>
            <person name="Herndon D.R."/>
            <person name="Mousel M.R."/>
            <person name="Reif K.E."/>
            <person name="Taus N.S."/>
            <person name="Ifeonu O.O."/>
            <person name="Silva J.C."/>
            <person name="Suarez C.E."/>
            <person name="Brayton K.A."/>
        </authorList>
    </citation>
    <scope>NUCLEOTIDE SEQUENCE [LARGE SCALE GENOMIC DNA]</scope>
</reference>
<reference evidence="1 2" key="1">
    <citation type="journal article" date="2007" name="PLoS Pathog.">
        <title>Genome sequence of Babesia bovis and comparative analysis of apicomplexan hemoprotozoa.</title>
        <authorList>
            <person name="Brayton K.A."/>
            <person name="Lau A.O.T."/>
            <person name="Herndon D.R."/>
            <person name="Hannick L."/>
            <person name="Kappmeyer L.S."/>
            <person name="Berens S.J."/>
            <person name="Bidwell S.L."/>
            <person name="Brown W.C."/>
            <person name="Crabtree J."/>
            <person name="Fadrosh D."/>
            <person name="Feldblum T."/>
            <person name="Forberger H.A."/>
            <person name="Haas B.J."/>
            <person name="Howell J.M."/>
            <person name="Khouri H."/>
            <person name="Koo H."/>
            <person name="Mann D.J."/>
            <person name="Norimine J."/>
            <person name="Paulsen I.T."/>
            <person name="Radune D."/>
            <person name="Ren Q."/>
            <person name="Smith R.K. Jr."/>
            <person name="Suarez C.E."/>
            <person name="White O."/>
            <person name="Wortman J.R."/>
            <person name="Knowles D.P. Jr."/>
            <person name="McElwain T.F."/>
            <person name="Nene V.M."/>
        </authorList>
    </citation>
    <scope>NUCLEOTIDE SEQUENCE [LARGE SCALE GENOMIC DNA]</scope>
    <source>
        <strain evidence="1">T2Bo</strain>
    </source>
</reference>
<dbReference type="GeneID" id="5479149"/>
<dbReference type="VEuPathDB" id="PiroplasmaDB:BBOV_IV009930"/>
<dbReference type="EMBL" id="AAXT01000002">
    <property type="protein sequence ID" value="EDO07347.1"/>
    <property type="molecule type" value="Genomic_DNA"/>
</dbReference>